<reference evidence="2 3" key="1">
    <citation type="journal article" date="2001" name="Proc. Natl. Acad. Sci. U.S.A.">
        <title>Genome sequence of an industrial microorganism Streptomyces avermitilis: deducing the ability of producing secondary metabolites.</title>
        <authorList>
            <person name="Omura S."/>
            <person name="Ikeda H."/>
            <person name="Ishikawa J."/>
            <person name="Hanamoto A."/>
            <person name="Takahashi C."/>
            <person name="Shinose M."/>
            <person name="Takahashi Y."/>
            <person name="Horikawa H."/>
            <person name="Nakazawa H."/>
            <person name="Osonoe T."/>
            <person name="Kikuchi H."/>
            <person name="Shiba T."/>
            <person name="Sakaki Y."/>
            <person name="Hattori M."/>
        </authorList>
    </citation>
    <scope>NUCLEOTIDE SEQUENCE [LARGE SCALE GENOMIC DNA]</scope>
    <source>
        <strain evidence="3">ATCC 31267 / DSM 46492 / JCM 5070 / NBRC 14893 / NCIMB 12804 / NRRL 8165 / MA-4680</strain>
    </source>
</reference>
<reference evidence="2 3" key="3">
    <citation type="journal article" date="2014" name="J. Ind. Microbiol. Biotechnol.">
        <title>Genome mining of the Streptomyces avermitilis genome and development of genome-minimized hosts for heterologous expression of biosynthetic gene clusters.</title>
        <authorList>
            <person name="Ikeda H."/>
            <person name="Shin-ya K."/>
            <person name="Omura S."/>
        </authorList>
    </citation>
    <scope>NUCLEOTIDE SEQUENCE [LARGE SCALE GENOMIC DNA]</scope>
    <source>
        <strain evidence="3">ATCC 31267 / DSM 46492 / JCM 5070 / NBRC 14893 / NCIMB 12804 / NRRL 8165 / MA-4680</strain>
    </source>
</reference>
<feature type="region of interest" description="Disordered" evidence="1">
    <location>
        <begin position="51"/>
        <end position="76"/>
    </location>
</feature>
<organism evidence="2 3">
    <name type="scientific">Streptomyces avermitilis (strain ATCC 31267 / DSM 46492 / JCM 5070 / NBRC 14893 / NCIMB 12804 / NRRL 8165 / MA-4680)</name>
    <dbReference type="NCBI Taxonomy" id="227882"/>
    <lineage>
        <taxon>Bacteria</taxon>
        <taxon>Bacillati</taxon>
        <taxon>Actinomycetota</taxon>
        <taxon>Actinomycetes</taxon>
        <taxon>Kitasatosporales</taxon>
        <taxon>Streptomycetaceae</taxon>
        <taxon>Streptomyces</taxon>
    </lineage>
</organism>
<dbReference type="EMBL" id="BA000030">
    <property type="protein sequence ID" value="BAC69789.1"/>
    <property type="molecule type" value="Genomic_DNA"/>
</dbReference>
<dbReference type="KEGG" id="sma:SAVERM_2078"/>
<evidence type="ECO:0000313" key="3">
    <source>
        <dbReference type="Proteomes" id="UP000000428"/>
    </source>
</evidence>
<dbReference type="HOGENOM" id="CLU_095706_0_0_11"/>
<evidence type="ECO:0000313" key="2">
    <source>
        <dbReference type="EMBL" id="BAC69789.1"/>
    </source>
</evidence>
<reference evidence="2 3" key="2">
    <citation type="journal article" date="2003" name="Nat. Biotechnol.">
        <title>Complete genome sequence and comparative analysis of the industrial microorganism Streptomyces avermitilis.</title>
        <authorList>
            <person name="Ikeda H."/>
            <person name="Ishikawa J."/>
            <person name="Hanamoto A."/>
            <person name="Shinose M."/>
            <person name="Kikuchi H."/>
            <person name="Shiba T."/>
            <person name="Sakaki Y."/>
            <person name="Hattori M."/>
            <person name="Omura S."/>
        </authorList>
    </citation>
    <scope>NUCLEOTIDE SEQUENCE [LARGE SCALE GENOMIC DNA]</scope>
    <source>
        <strain evidence="3">ATCC 31267 / DSM 46492 / JCM 5070 / NBRC 14893 / NCIMB 12804 / NRRL 8165 / MA-4680</strain>
    </source>
</reference>
<protein>
    <submittedName>
        <fullName evidence="2">Uncharacterized protein</fullName>
    </submittedName>
</protein>
<dbReference type="Proteomes" id="UP000000428">
    <property type="component" value="Chromosome"/>
</dbReference>
<accession>Q82LD2</accession>
<proteinExistence type="predicted"/>
<name>Q82LD2_STRAW</name>
<sequence length="290" mass="30572">MEVCADGPAPSRDGIPGTPYMCTSEGLGRFHPGGSSVSCCGCRTGRPMLLVSYRPPPDRPPDGSPRTGRRDGIRHPCTQIRGTPMTKRVRVAALTALTAAGLVLGTAVAGPAGAAIRGGGSPAFLSAAELPPHPTSSWTAGKVTDGVPDELRLCLDAALPGDDSRYRAYRTDLDTSARQLTMVLGDEATAKGRTARLNQDIRSCATRIERSDPETDAVLKDYGRLPVEEGAHVYGLHTATSWGAGDIHLFSVGRDGRAVTVVEWAQLGDFTDAPVTAFKKTTTTAVNKLY</sequence>
<evidence type="ECO:0000256" key="1">
    <source>
        <dbReference type="SAM" id="MobiDB-lite"/>
    </source>
</evidence>
<gene>
    <name evidence="2" type="ORF">SAVERM_2078</name>
</gene>
<dbReference type="AlphaFoldDB" id="Q82LD2"/>
<dbReference type="eggNOG" id="ENOG5033WF9">
    <property type="taxonomic scope" value="Bacteria"/>
</dbReference>
<keyword evidence="3" id="KW-1185">Reference proteome</keyword>